<dbReference type="Proteomes" id="UP000008783">
    <property type="component" value="Unassembled WGS sequence"/>
</dbReference>
<gene>
    <name evidence="1" type="ORF">PGTG_17353</name>
</gene>
<dbReference type="EMBL" id="DS178346">
    <property type="protein sequence ID" value="EFP91397.1"/>
    <property type="molecule type" value="Genomic_DNA"/>
</dbReference>
<name>E3L4C2_PUCGT</name>
<dbReference type="RefSeq" id="XP_003335816.1">
    <property type="nucleotide sequence ID" value="XM_003335768.1"/>
</dbReference>
<dbReference type="KEGG" id="pgr:PGTG_17353"/>
<reference evidence="2" key="2">
    <citation type="journal article" date="2011" name="Proc. Natl. Acad. Sci. U.S.A.">
        <title>Obligate biotrophy features unraveled by the genomic analysis of rust fungi.</title>
        <authorList>
            <person name="Duplessis S."/>
            <person name="Cuomo C.A."/>
            <person name="Lin Y.-C."/>
            <person name="Aerts A."/>
            <person name="Tisserant E."/>
            <person name="Veneault-Fourrey C."/>
            <person name="Joly D.L."/>
            <person name="Hacquard S."/>
            <person name="Amselem J."/>
            <person name="Cantarel B.L."/>
            <person name="Chiu R."/>
            <person name="Coutinho P.M."/>
            <person name="Feau N."/>
            <person name="Field M."/>
            <person name="Frey P."/>
            <person name="Gelhaye E."/>
            <person name="Goldberg J."/>
            <person name="Grabherr M.G."/>
            <person name="Kodira C.D."/>
            <person name="Kohler A."/>
            <person name="Kuees U."/>
            <person name="Lindquist E.A."/>
            <person name="Lucas S.M."/>
            <person name="Mago R."/>
            <person name="Mauceli E."/>
            <person name="Morin E."/>
            <person name="Murat C."/>
            <person name="Pangilinan J.L."/>
            <person name="Park R."/>
            <person name="Pearson M."/>
            <person name="Quesneville H."/>
            <person name="Rouhier N."/>
            <person name="Sakthikumar S."/>
            <person name="Salamov A.A."/>
            <person name="Schmutz J."/>
            <person name="Selles B."/>
            <person name="Shapiro H."/>
            <person name="Tanguay P."/>
            <person name="Tuskan G.A."/>
            <person name="Henrissat B."/>
            <person name="Van de Peer Y."/>
            <person name="Rouze P."/>
            <person name="Ellis J.G."/>
            <person name="Dodds P.N."/>
            <person name="Schein J.E."/>
            <person name="Zhong S."/>
            <person name="Hamelin R.C."/>
            <person name="Grigoriev I.V."/>
            <person name="Szabo L.J."/>
            <person name="Martin F."/>
        </authorList>
    </citation>
    <scope>NUCLEOTIDE SEQUENCE [LARGE SCALE GENOMIC DNA]</scope>
    <source>
        <strain evidence="2">CRL 75-36-700-3 / race SCCL</strain>
    </source>
</reference>
<dbReference type="OrthoDB" id="10502324at2759"/>
<keyword evidence="2" id="KW-1185">Reference proteome</keyword>
<dbReference type="InParanoid" id="E3L4C2"/>
<organism evidence="1 2">
    <name type="scientific">Puccinia graminis f. sp. tritici (strain CRL 75-36-700-3 / race SCCL)</name>
    <name type="common">Black stem rust fungus</name>
    <dbReference type="NCBI Taxonomy" id="418459"/>
    <lineage>
        <taxon>Eukaryota</taxon>
        <taxon>Fungi</taxon>
        <taxon>Dikarya</taxon>
        <taxon>Basidiomycota</taxon>
        <taxon>Pucciniomycotina</taxon>
        <taxon>Pucciniomycetes</taxon>
        <taxon>Pucciniales</taxon>
        <taxon>Pucciniaceae</taxon>
        <taxon>Puccinia</taxon>
    </lineage>
</organism>
<protein>
    <submittedName>
        <fullName evidence="1">Uncharacterized protein</fullName>
    </submittedName>
</protein>
<dbReference type="HOGENOM" id="CLU_1661677_0_0_1"/>
<evidence type="ECO:0000313" key="2">
    <source>
        <dbReference type="Proteomes" id="UP000008783"/>
    </source>
</evidence>
<evidence type="ECO:0000313" key="1">
    <source>
        <dbReference type="EMBL" id="EFP91397.1"/>
    </source>
</evidence>
<dbReference type="VEuPathDB" id="FungiDB:PGTG_17353"/>
<accession>E3L4C2</accession>
<dbReference type="AlphaFoldDB" id="E3L4C2"/>
<sequence>MTTRRVGLETVHPRGTSCRAGSWNRRNSADPWNRRDQLLKITRNRSVRVNIISKGEAQHTTDNCMSLPRGATSGGFIGGFVRSHCAYCRSHARGFVKSSRFPLDRQVHLATRVRLPLASFLRPPPFLQLQPYPNSRRLLGATSEGVKELELWVPLAEVL</sequence>
<proteinExistence type="predicted"/>
<reference key="1">
    <citation type="submission" date="2007-01" db="EMBL/GenBank/DDBJ databases">
        <title>The Genome Sequence of Puccinia graminis f. sp. tritici Strain CRL 75-36-700-3.</title>
        <authorList>
            <consortium name="The Broad Institute Genome Sequencing Platform"/>
            <person name="Birren B."/>
            <person name="Lander E."/>
            <person name="Galagan J."/>
            <person name="Nusbaum C."/>
            <person name="Devon K."/>
            <person name="Cuomo C."/>
            <person name="Jaffe D."/>
            <person name="Butler J."/>
            <person name="Alvarez P."/>
            <person name="Gnerre S."/>
            <person name="Grabherr M."/>
            <person name="Mauceli E."/>
            <person name="Brockman W."/>
            <person name="Young S."/>
            <person name="LaButti K."/>
            <person name="Sykes S."/>
            <person name="DeCaprio D."/>
            <person name="Crawford M."/>
            <person name="Koehrsen M."/>
            <person name="Engels R."/>
            <person name="Montgomery P."/>
            <person name="Pearson M."/>
            <person name="Howarth C."/>
            <person name="Larson L."/>
            <person name="White J."/>
            <person name="Zeng Q."/>
            <person name="Kodira C."/>
            <person name="Yandava C."/>
            <person name="Alvarado L."/>
            <person name="O'Leary S."/>
            <person name="Szabo L."/>
            <person name="Dean R."/>
            <person name="Schein J."/>
        </authorList>
    </citation>
    <scope>NUCLEOTIDE SEQUENCE</scope>
    <source>
        <strain>CRL 75-36-700-3</strain>
    </source>
</reference>
<dbReference type="GeneID" id="10529311"/>